<dbReference type="Pfam" id="PF06342">
    <property type="entry name" value="DUF1057"/>
    <property type="match status" value="1"/>
</dbReference>
<evidence type="ECO:0000313" key="2">
    <source>
        <dbReference type="Proteomes" id="UP000274756"/>
    </source>
</evidence>
<keyword evidence="2" id="KW-1185">Reference proteome</keyword>
<dbReference type="Gene3D" id="3.40.50.1820">
    <property type="entry name" value="alpha/beta hydrolase"/>
    <property type="match status" value="1"/>
</dbReference>
<dbReference type="AlphaFoldDB" id="A0A3P7PVZ9"/>
<dbReference type="OrthoDB" id="6431331at2759"/>
<name>A0A3P7PVZ9_DRAME</name>
<accession>A0A3P7PVZ9</accession>
<sequence>MFFLSSNSSSAKFVWSDKSSKSSRRNSLQSPICLTFLDTLPIGSSIGTVVALHGAPGSHNDFKYMAVLFDNQQIRMIGINFPGYGYTSGNENIFFESDRICFVQQIVERLNLDKITFLGHSRGAVTAMKLGLINKVIIVFHL</sequence>
<dbReference type="PANTHER" id="PTHR47533">
    <property type="entry name" value="PROTEIN CBG21859"/>
    <property type="match status" value="1"/>
</dbReference>
<protein>
    <recommendedName>
        <fullName evidence="3">AB hydrolase-1 domain-containing protein</fullName>
    </recommendedName>
</protein>
<evidence type="ECO:0000313" key="1">
    <source>
        <dbReference type="EMBL" id="VDN59150.1"/>
    </source>
</evidence>
<dbReference type="InterPro" id="IPR010463">
    <property type="entry name" value="DUF1057"/>
</dbReference>
<organism evidence="1 2">
    <name type="scientific">Dracunculus medinensis</name>
    <name type="common">Guinea worm</name>
    <dbReference type="NCBI Taxonomy" id="318479"/>
    <lineage>
        <taxon>Eukaryota</taxon>
        <taxon>Metazoa</taxon>
        <taxon>Ecdysozoa</taxon>
        <taxon>Nematoda</taxon>
        <taxon>Chromadorea</taxon>
        <taxon>Rhabditida</taxon>
        <taxon>Spirurina</taxon>
        <taxon>Dracunculoidea</taxon>
        <taxon>Dracunculidae</taxon>
        <taxon>Dracunculus</taxon>
    </lineage>
</organism>
<reference evidence="1 2" key="1">
    <citation type="submission" date="2018-11" db="EMBL/GenBank/DDBJ databases">
        <authorList>
            <consortium name="Pathogen Informatics"/>
        </authorList>
    </citation>
    <scope>NUCLEOTIDE SEQUENCE [LARGE SCALE GENOMIC DNA]</scope>
</reference>
<dbReference type="EMBL" id="UYYG01001177">
    <property type="protein sequence ID" value="VDN59150.1"/>
    <property type="molecule type" value="Genomic_DNA"/>
</dbReference>
<dbReference type="PANTHER" id="PTHR47533:SF4">
    <property type="entry name" value="AB HYDROLASE-1 DOMAIN-CONTAINING PROTEIN"/>
    <property type="match status" value="1"/>
</dbReference>
<gene>
    <name evidence="1" type="ORF">DME_LOCUS9123</name>
</gene>
<evidence type="ECO:0008006" key="3">
    <source>
        <dbReference type="Google" id="ProtNLM"/>
    </source>
</evidence>
<dbReference type="Proteomes" id="UP000274756">
    <property type="component" value="Unassembled WGS sequence"/>
</dbReference>
<proteinExistence type="predicted"/>
<dbReference type="SUPFAM" id="SSF53474">
    <property type="entry name" value="alpha/beta-Hydrolases"/>
    <property type="match status" value="1"/>
</dbReference>
<dbReference type="InterPro" id="IPR029058">
    <property type="entry name" value="AB_hydrolase_fold"/>
</dbReference>